<comment type="pathway">
    <text evidence="2">Cell wall biogenesis; lipoteichoic acid biosynthesis.</text>
</comment>
<sequence>MKKTARSPQEPKSRLRSWFAAISAIFIILFASLVDVFILQNSMRIQWENVRAGLLAVNPLDVLFVAVIMACVWAVIGRLWWSVGVVSGLLVLLSIVNRNKLLMRQEPLFPSDRDFIGEIGFVASMVEGRTVLIAVLGVLALILVITLIGWIAGRWFPRPRLRRPEGGINKGFLAVRVVTFVLAGGLLVHSTSFNESPNLWRASYDAAGASWMPWDQVYNYRMNGVIGGFLYNMPVQPMDTPEGYDAAAMDEISERYAERADQINADREGSLDDVNVVFVLSESFTDPSWMEGFDLDTNPIPSIQQVMSESISGQVYANTYGGGTSTMEFESLTGEPVGLFRPQASSPYQMFVSDYDTYPSAVGAFNELGHHTVAFHAYNLQMYKRQDVYRTLGFDDVVDDAGMQHQERVQRNPYISDASAYDEVVHQLDSSQDPVFLNLVTMQNHGPYPDYYDDPIGNDAPGLMQLGQYARGLAHTDAATRGFLDELQSRDEETIVVFYGDHHPGIYDEETLAANDEAASVRTPYFVWNSKTNEAQPGAAITPAMLLPMVYESADAPVPPYIALLEDVRRSIPVLQHARTLDPQGQPVDRDNLDEPTQTLLDDLTKVQYDFSIGDRYAVDSMWPGAAEEH</sequence>
<evidence type="ECO:0000256" key="2">
    <source>
        <dbReference type="ARBA" id="ARBA00004936"/>
    </source>
</evidence>
<dbReference type="CDD" id="cd16015">
    <property type="entry name" value="LTA_synthase"/>
    <property type="match status" value="1"/>
</dbReference>
<proteinExistence type="predicted"/>
<keyword evidence="5 7" id="KW-1133">Transmembrane helix</keyword>
<comment type="caution">
    <text evidence="9">The sequence shown here is derived from an EMBL/GenBank/DDBJ whole genome shotgun (WGS) entry which is preliminary data.</text>
</comment>
<dbReference type="AlphaFoldDB" id="A0A5J5KY72"/>
<dbReference type="EMBL" id="SZWF01000007">
    <property type="protein sequence ID" value="KAA9394378.1"/>
    <property type="molecule type" value="Genomic_DNA"/>
</dbReference>
<comment type="subcellular location">
    <subcellularLocation>
        <location evidence="1">Cell membrane</location>
        <topology evidence="1">Multi-pass membrane protein</topology>
    </subcellularLocation>
</comment>
<evidence type="ECO:0000313" key="9">
    <source>
        <dbReference type="EMBL" id="KAA9394378.1"/>
    </source>
</evidence>
<evidence type="ECO:0000256" key="1">
    <source>
        <dbReference type="ARBA" id="ARBA00004651"/>
    </source>
</evidence>
<evidence type="ECO:0000313" key="10">
    <source>
        <dbReference type="Proteomes" id="UP000325957"/>
    </source>
</evidence>
<keyword evidence="10" id="KW-1185">Reference proteome</keyword>
<reference evidence="9 10" key="1">
    <citation type="submission" date="2019-05" db="EMBL/GenBank/DDBJ databases">
        <title>Kocuria coralli sp. nov., a novel actinobacterium isolated from coral reef seawater.</title>
        <authorList>
            <person name="Li J."/>
        </authorList>
    </citation>
    <scope>NUCLEOTIDE SEQUENCE [LARGE SCALE GENOMIC DNA]</scope>
    <source>
        <strain evidence="9 10">SCSIO 13007</strain>
    </source>
</reference>
<name>A0A5J5KY72_9MICC</name>
<dbReference type="PANTHER" id="PTHR47371:SF3">
    <property type="entry name" value="PHOSPHOGLYCEROL TRANSFERASE I"/>
    <property type="match status" value="1"/>
</dbReference>
<keyword evidence="3" id="KW-1003">Cell membrane</keyword>
<feature type="transmembrane region" description="Helical" evidence="7">
    <location>
        <begin position="52"/>
        <end position="72"/>
    </location>
</feature>
<organism evidence="9 10">
    <name type="scientific">Kocuria coralli</name>
    <dbReference type="NCBI Taxonomy" id="1461025"/>
    <lineage>
        <taxon>Bacteria</taxon>
        <taxon>Bacillati</taxon>
        <taxon>Actinomycetota</taxon>
        <taxon>Actinomycetes</taxon>
        <taxon>Micrococcales</taxon>
        <taxon>Micrococcaceae</taxon>
        <taxon>Kocuria</taxon>
    </lineage>
</organism>
<dbReference type="GO" id="GO:0005886">
    <property type="term" value="C:plasma membrane"/>
    <property type="evidence" value="ECO:0007669"/>
    <property type="project" value="UniProtKB-SubCell"/>
</dbReference>
<dbReference type="Proteomes" id="UP000325957">
    <property type="component" value="Unassembled WGS sequence"/>
</dbReference>
<dbReference type="RefSeq" id="WP_158033749.1">
    <property type="nucleotide sequence ID" value="NZ_ML708616.1"/>
</dbReference>
<feature type="transmembrane region" description="Helical" evidence="7">
    <location>
        <begin position="131"/>
        <end position="152"/>
    </location>
</feature>
<evidence type="ECO:0000256" key="7">
    <source>
        <dbReference type="SAM" id="Phobius"/>
    </source>
</evidence>
<dbReference type="OrthoDB" id="5363296at2"/>
<dbReference type="InterPro" id="IPR050448">
    <property type="entry name" value="OpgB/LTA_synthase_biosynth"/>
</dbReference>
<dbReference type="Pfam" id="PF00884">
    <property type="entry name" value="Sulfatase"/>
    <property type="match status" value="1"/>
</dbReference>
<dbReference type="PANTHER" id="PTHR47371">
    <property type="entry name" value="LIPOTEICHOIC ACID SYNTHASE"/>
    <property type="match status" value="1"/>
</dbReference>
<feature type="domain" description="Sulfatase N-terminal" evidence="8">
    <location>
        <begin position="275"/>
        <end position="536"/>
    </location>
</feature>
<dbReference type="InterPro" id="IPR000917">
    <property type="entry name" value="Sulfatase_N"/>
</dbReference>
<dbReference type="InterPro" id="IPR017850">
    <property type="entry name" value="Alkaline_phosphatase_core_sf"/>
</dbReference>
<dbReference type="SUPFAM" id="SSF53649">
    <property type="entry name" value="Alkaline phosphatase-like"/>
    <property type="match status" value="1"/>
</dbReference>
<keyword evidence="6 7" id="KW-0472">Membrane</keyword>
<feature type="transmembrane region" description="Helical" evidence="7">
    <location>
        <begin position="79"/>
        <end position="96"/>
    </location>
</feature>
<keyword evidence="4 7" id="KW-0812">Transmembrane</keyword>
<gene>
    <name evidence="9" type="ORF">FCK90_07900</name>
</gene>
<evidence type="ECO:0000256" key="5">
    <source>
        <dbReference type="ARBA" id="ARBA00022989"/>
    </source>
</evidence>
<dbReference type="Gene3D" id="3.40.720.10">
    <property type="entry name" value="Alkaline Phosphatase, subunit A"/>
    <property type="match status" value="1"/>
</dbReference>
<feature type="transmembrane region" description="Helical" evidence="7">
    <location>
        <begin position="173"/>
        <end position="193"/>
    </location>
</feature>
<feature type="transmembrane region" description="Helical" evidence="7">
    <location>
        <begin position="20"/>
        <end position="40"/>
    </location>
</feature>
<evidence type="ECO:0000256" key="6">
    <source>
        <dbReference type="ARBA" id="ARBA00023136"/>
    </source>
</evidence>
<evidence type="ECO:0000256" key="4">
    <source>
        <dbReference type="ARBA" id="ARBA00022692"/>
    </source>
</evidence>
<protein>
    <recommendedName>
        <fullName evidence="8">Sulfatase N-terminal domain-containing protein</fullName>
    </recommendedName>
</protein>
<evidence type="ECO:0000256" key="3">
    <source>
        <dbReference type="ARBA" id="ARBA00022475"/>
    </source>
</evidence>
<accession>A0A5J5KY72</accession>
<evidence type="ECO:0000259" key="8">
    <source>
        <dbReference type="Pfam" id="PF00884"/>
    </source>
</evidence>